<accession>A0A5M8PV76</accession>
<feature type="domain" description="Tse2 ADP-ribosyltransferase toxin" evidence="1">
    <location>
        <begin position="46"/>
        <end position="97"/>
    </location>
</feature>
<dbReference type="InterPro" id="IPR041018">
    <property type="entry name" value="ADPRTs_Tse2"/>
</dbReference>
<dbReference type="OrthoDB" id="10266325at2759"/>
<dbReference type="AlphaFoldDB" id="A0A5M8PV76"/>
<sequence>MTSLSPTAQSSCLIRSRCKNGFAQPMMIISMDLRMASLYQILQFFGHSYTPSALTLFRDRSYRFSLQPSRPTNINDLNNLLSDFYHQNATFTNAEEWMDRNEYHNSIADDAVGKWMCQ</sequence>
<evidence type="ECO:0000259" key="1">
    <source>
        <dbReference type="Pfam" id="PF18648"/>
    </source>
</evidence>
<protein>
    <recommendedName>
        <fullName evidence="1">Tse2 ADP-ribosyltransferase toxin domain-containing protein</fullName>
    </recommendedName>
</protein>
<dbReference type="EMBL" id="VXIT01000005">
    <property type="protein sequence ID" value="KAA6412902.1"/>
    <property type="molecule type" value="Genomic_DNA"/>
</dbReference>
<comment type="caution">
    <text evidence="2">The sequence shown here is derived from an EMBL/GenBank/DDBJ whole genome shotgun (WGS) entry which is preliminary data.</text>
</comment>
<evidence type="ECO:0000313" key="3">
    <source>
        <dbReference type="Proteomes" id="UP000324767"/>
    </source>
</evidence>
<dbReference type="Proteomes" id="UP000324767">
    <property type="component" value="Unassembled WGS sequence"/>
</dbReference>
<proteinExistence type="predicted"/>
<dbReference type="Pfam" id="PF18648">
    <property type="entry name" value="ADPRTs_Tse2"/>
    <property type="match status" value="1"/>
</dbReference>
<gene>
    <name evidence="2" type="ORF">FRX48_03895</name>
</gene>
<name>A0A5M8PV76_9LECA</name>
<evidence type="ECO:0000313" key="2">
    <source>
        <dbReference type="EMBL" id="KAA6412902.1"/>
    </source>
</evidence>
<organism evidence="2 3">
    <name type="scientific">Lasallia pustulata</name>
    <dbReference type="NCBI Taxonomy" id="136370"/>
    <lineage>
        <taxon>Eukaryota</taxon>
        <taxon>Fungi</taxon>
        <taxon>Dikarya</taxon>
        <taxon>Ascomycota</taxon>
        <taxon>Pezizomycotina</taxon>
        <taxon>Lecanoromycetes</taxon>
        <taxon>OSLEUM clade</taxon>
        <taxon>Umbilicariomycetidae</taxon>
        <taxon>Umbilicariales</taxon>
        <taxon>Umbilicariaceae</taxon>
        <taxon>Lasallia</taxon>
    </lineage>
</organism>
<reference evidence="2 3" key="1">
    <citation type="submission" date="2019-09" db="EMBL/GenBank/DDBJ databases">
        <title>The hologenome of the rock-dwelling lichen Lasallia pustulata.</title>
        <authorList>
            <person name="Greshake Tzovaras B."/>
            <person name="Segers F."/>
            <person name="Bicker A."/>
            <person name="Dal Grande F."/>
            <person name="Otte J."/>
            <person name="Hankeln T."/>
            <person name="Schmitt I."/>
            <person name="Ebersberger I."/>
        </authorList>
    </citation>
    <scope>NUCLEOTIDE SEQUENCE [LARGE SCALE GENOMIC DNA]</scope>
    <source>
        <strain evidence="2">A1-1</strain>
    </source>
</reference>